<dbReference type="Pfam" id="PF02661">
    <property type="entry name" value="Fic"/>
    <property type="match status" value="1"/>
</dbReference>
<keyword evidence="3" id="KW-1185">Reference proteome</keyword>
<dbReference type="RefSeq" id="WP_380051690.1">
    <property type="nucleotide sequence ID" value="NZ_JBHSOH010000035.1"/>
</dbReference>
<dbReference type="EMBL" id="JBHSOH010000035">
    <property type="protein sequence ID" value="MFC5850032.1"/>
    <property type="molecule type" value="Genomic_DNA"/>
</dbReference>
<evidence type="ECO:0000313" key="2">
    <source>
        <dbReference type="EMBL" id="MFC5850032.1"/>
    </source>
</evidence>
<dbReference type="Gene3D" id="1.10.3290.10">
    <property type="entry name" value="Fido-like domain"/>
    <property type="match status" value="1"/>
</dbReference>
<dbReference type="PANTHER" id="PTHR13504:SF38">
    <property type="entry name" value="FIDO DOMAIN-CONTAINING PROTEIN"/>
    <property type="match status" value="1"/>
</dbReference>
<protein>
    <submittedName>
        <fullName evidence="2">Fic family protein</fullName>
    </submittedName>
</protein>
<dbReference type="InterPro" id="IPR040198">
    <property type="entry name" value="Fido_containing"/>
</dbReference>
<dbReference type="Proteomes" id="UP001595979">
    <property type="component" value="Unassembled WGS sequence"/>
</dbReference>
<name>A0ABW1DN04_9DEIO</name>
<sequence>MGHLSSDGRPFTPAELSALERAAVHLSLASLPVPPLALDVPLLQRWHVLLSAGLPQLRPGQLRHTDITFGSFFGTAPTLIPTHLQTLIQVHQVQWTDLTLGSTDDEVLEHATWVHAELLRIHPFWDGNGRLARHLQQWLCWQGGLPAPHYQHRPSYLAGLNRYHHTRDLTLLMDVTRQALASTS</sequence>
<organism evidence="2 3">
    <name type="scientific">Deinococcus petrolearius</name>
    <dbReference type="NCBI Taxonomy" id="1751295"/>
    <lineage>
        <taxon>Bacteria</taxon>
        <taxon>Thermotogati</taxon>
        <taxon>Deinococcota</taxon>
        <taxon>Deinococci</taxon>
        <taxon>Deinococcales</taxon>
        <taxon>Deinococcaceae</taxon>
        <taxon>Deinococcus</taxon>
    </lineage>
</organism>
<reference evidence="3" key="1">
    <citation type="journal article" date="2019" name="Int. J. Syst. Evol. Microbiol.">
        <title>The Global Catalogue of Microorganisms (GCM) 10K type strain sequencing project: providing services to taxonomists for standard genome sequencing and annotation.</title>
        <authorList>
            <consortium name="The Broad Institute Genomics Platform"/>
            <consortium name="The Broad Institute Genome Sequencing Center for Infectious Disease"/>
            <person name="Wu L."/>
            <person name="Ma J."/>
        </authorList>
    </citation>
    <scope>NUCLEOTIDE SEQUENCE [LARGE SCALE GENOMIC DNA]</scope>
    <source>
        <strain evidence="3">CGMCC 1.15053</strain>
    </source>
</reference>
<dbReference type="PANTHER" id="PTHR13504">
    <property type="entry name" value="FIDO DOMAIN-CONTAINING PROTEIN DDB_G0283145"/>
    <property type="match status" value="1"/>
</dbReference>
<gene>
    <name evidence="2" type="ORF">ACFPQ6_17150</name>
</gene>
<feature type="domain" description="Fido" evidence="1">
    <location>
        <begin position="38"/>
        <end position="178"/>
    </location>
</feature>
<dbReference type="SUPFAM" id="SSF140931">
    <property type="entry name" value="Fic-like"/>
    <property type="match status" value="1"/>
</dbReference>
<evidence type="ECO:0000259" key="1">
    <source>
        <dbReference type="PROSITE" id="PS51459"/>
    </source>
</evidence>
<proteinExistence type="predicted"/>
<dbReference type="InterPro" id="IPR036597">
    <property type="entry name" value="Fido-like_dom_sf"/>
</dbReference>
<accession>A0ABW1DN04</accession>
<dbReference type="PROSITE" id="PS51459">
    <property type="entry name" value="FIDO"/>
    <property type="match status" value="1"/>
</dbReference>
<evidence type="ECO:0000313" key="3">
    <source>
        <dbReference type="Proteomes" id="UP001595979"/>
    </source>
</evidence>
<dbReference type="InterPro" id="IPR003812">
    <property type="entry name" value="Fido"/>
</dbReference>
<comment type="caution">
    <text evidence="2">The sequence shown here is derived from an EMBL/GenBank/DDBJ whole genome shotgun (WGS) entry which is preliminary data.</text>
</comment>